<evidence type="ECO:0000313" key="8">
    <source>
        <dbReference type="EMBL" id="CCV63712.1"/>
    </source>
</evidence>
<feature type="transmembrane region" description="Helical" evidence="7">
    <location>
        <begin position="279"/>
        <end position="301"/>
    </location>
</feature>
<evidence type="ECO:0000256" key="5">
    <source>
        <dbReference type="ARBA" id="ARBA00022989"/>
    </source>
</evidence>
<dbReference type="RefSeq" id="WP_026654613.1">
    <property type="nucleotide sequence ID" value="NC_022538.1"/>
</dbReference>
<dbReference type="HOGENOM" id="CLU_041244_0_0_14"/>
<dbReference type="Proteomes" id="UP000032740">
    <property type="component" value="Chromosome"/>
</dbReference>
<dbReference type="NCBIfam" id="TIGR01509">
    <property type="entry name" value="HAD-SF-IA-v3"/>
    <property type="match status" value="1"/>
</dbReference>
<keyword evidence="8" id="KW-0449">Lipoprotein</keyword>
<keyword evidence="3 7" id="KW-0808">Transferase</keyword>
<dbReference type="EMBL" id="FO681347">
    <property type="protein sequence ID" value="CCV63712.1"/>
    <property type="molecule type" value="Genomic_DNA"/>
</dbReference>
<keyword evidence="5 7" id="KW-1133">Transmembrane helix</keyword>
<organism evidence="8 9">
    <name type="scientific">Alteracholeplasma palmae (strain ATCC 49389 / J233)</name>
    <name type="common">Acholeplasma palmae</name>
    <dbReference type="NCBI Taxonomy" id="1318466"/>
    <lineage>
        <taxon>Bacteria</taxon>
        <taxon>Bacillati</taxon>
        <taxon>Mycoplasmatota</taxon>
        <taxon>Mollicutes</taxon>
        <taxon>Acholeplasmatales</taxon>
        <taxon>Acholeplasmataceae</taxon>
        <taxon>Acholeplasma</taxon>
    </lineage>
</organism>
<feature type="binding site" evidence="7">
    <location>
        <position position="171"/>
    </location>
    <ligand>
        <name>a 1,2-diacyl-sn-glycero-3-phospho-(1'-sn-glycerol)</name>
        <dbReference type="ChEBI" id="CHEBI:64716"/>
    </ligand>
</feature>
<feature type="transmembrane region" description="Helical" evidence="7">
    <location>
        <begin position="91"/>
        <end position="114"/>
    </location>
</feature>
<sequence length="526" mass="59621">MKNKKESFLKVYENHQSLFVIGGFILYFLLLVLLATVGQTAPYRSYVVKFSLPAIGNVEITWYAVFILSGIVLAAIAALREFKKAGINPNILYDGLLYCVPLAIIGARLWFVLFNPGTNFFAFTDGGLGIHGAIIVTFVFLIFYTKWKKVSYWFVLDVVAPGFLIGQVMGRWGNFMNQELYGPKVSHLNYLPKFISEQMYIHGSFRQPTFLYESIWNLFGLVLILILRKKKIFKLGDILAFYLGWYGIGRIFIEVLRIQSGSGEPLGIGGAGITDISQWYLSTSILTSIGLILAGIAIFILKRYFVKGLPYYSEYGRKAILFDLDGTLIDTEKIIIASFEYVFKKWLPNVKLTAEDKKSFVGPTLHQTFSRYSSDEKEIEKLITEYRKYNKTLHDKGVKAYPNAKETLDFLKVRGIRLGIVSSKARVMVEEGLKQNDLLQYFEVLVCSDDVENHKPHPEPLLKAIKALNAPIDTTIYVGDHSNDVLAAKRAGMISCLVEYSTHLKEALQNNPDYVIEGLEQLKYLI</sequence>
<dbReference type="PRINTS" id="PR00413">
    <property type="entry name" value="HADHALOGNASE"/>
</dbReference>
<evidence type="ECO:0000256" key="3">
    <source>
        <dbReference type="ARBA" id="ARBA00022679"/>
    </source>
</evidence>
<dbReference type="SFLD" id="SFLDG01129">
    <property type="entry name" value="C1.5:_HAD__Beta-PGM__Phosphata"/>
    <property type="match status" value="1"/>
</dbReference>
<dbReference type="GO" id="GO:0042158">
    <property type="term" value="P:lipoprotein biosynthetic process"/>
    <property type="evidence" value="ECO:0007669"/>
    <property type="project" value="UniProtKB-UniRule"/>
</dbReference>
<feature type="transmembrane region" description="Helical" evidence="7">
    <location>
        <begin position="150"/>
        <end position="170"/>
    </location>
</feature>
<dbReference type="PROSITE" id="PS01311">
    <property type="entry name" value="LGT"/>
    <property type="match status" value="1"/>
</dbReference>
<dbReference type="InterPro" id="IPR041492">
    <property type="entry name" value="HAD_2"/>
</dbReference>
<dbReference type="OrthoDB" id="871140at2"/>
<dbReference type="Pfam" id="PF13419">
    <property type="entry name" value="HAD_2"/>
    <property type="match status" value="1"/>
</dbReference>
<comment type="catalytic activity">
    <reaction evidence="7">
        <text>L-cysteinyl-[prolipoprotein] + a 1,2-diacyl-sn-glycero-3-phospho-(1'-sn-glycerol) = an S-1,2-diacyl-sn-glyceryl-L-cysteinyl-[prolipoprotein] + sn-glycerol 1-phosphate + H(+)</text>
        <dbReference type="Rhea" id="RHEA:56712"/>
        <dbReference type="Rhea" id="RHEA-COMP:14679"/>
        <dbReference type="Rhea" id="RHEA-COMP:14680"/>
        <dbReference type="ChEBI" id="CHEBI:15378"/>
        <dbReference type="ChEBI" id="CHEBI:29950"/>
        <dbReference type="ChEBI" id="CHEBI:57685"/>
        <dbReference type="ChEBI" id="CHEBI:64716"/>
        <dbReference type="ChEBI" id="CHEBI:140658"/>
        <dbReference type="EC" id="2.5.1.145"/>
    </reaction>
</comment>
<keyword evidence="2 7" id="KW-1003">Cell membrane</keyword>
<dbReference type="Gene3D" id="3.40.50.1000">
    <property type="entry name" value="HAD superfamily/HAD-like"/>
    <property type="match status" value="1"/>
</dbReference>
<dbReference type="SFLD" id="SFLDG01135">
    <property type="entry name" value="C1.5.6:_HAD__Beta-PGM__Phospha"/>
    <property type="match status" value="1"/>
</dbReference>
<dbReference type="Pfam" id="PF01790">
    <property type="entry name" value="LGT"/>
    <property type="match status" value="1"/>
</dbReference>
<feature type="transmembrane region" description="Helical" evidence="7">
    <location>
        <begin position="20"/>
        <end position="40"/>
    </location>
</feature>
<dbReference type="InterPro" id="IPR023214">
    <property type="entry name" value="HAD_sf"/>
</dbReference>
<name>U4KJT6_ALTPJ</name>
<evidence type="ECO:0000256" key="4">
    <source>
        <dbReference type="ARBA" id="ARBA00022692"/>
    </source>
</evidence>
<dbReference type="Gene3D" id="1.10.150.240">
    <property type="entry name" value="Putative phosphatase, domain 2"/>
    <property type="match status" value="1"/>
</dbReference>
<dbReference type="PANTHER" id="PTHR30589:SF0">
    <property type="entry name" value="PHOSPHATIDYLGLYCEROL--PROLIPOPROTEIN DIACYLGLYCERYL TRANSFERASE"/>
    <property type="match status" value="1"/>
</dbReference>
<keyword evidence="9" id="KW-1185">Reference proteome</keyword>
<dbReference type="NCBIfam" id="TIGR01549">
    <property type="entry name" value="HAD-SF-IA-v1"/>
    <property type="match status" value="1"/>
</dbReference>
<gene>
    <name evidence="7" type="primary">lgt</name>
    <name evidence="8" type="ORF">BN85401350</name>
</gene>
<feature type="transmembrane region" description="Helical" evidence="7">
    <location>
        <begin position="60"/>
        <end position="79"/>
    </location>
</feature>
<dbReference type="GO" id="GO:0008961">
    <property type="term" value="F:phosphatidylglycerol-prolipoprotein diacylglyceryl transferase activity"/>
    <property type="evidence" value="ECO:0007669"/>
    <property type="project" value="UniProtKB-UniRule"/>
</dbReference>
<dbReference type="GO" id="GO:0005886">
    <property type="term" value="C:plasma membrane"/>
    <property type="evidence" value="ECO:0007669"/>
    <property type="project" value="UniProtKB-SubCell"/>
</dbReference>
<evidence type="ECO:0000256" key="7">
    <source>
        <dbReference type="HAMAP-Rule" id="MF_01147"/>
    </source>
</evidence>
<comment type="similarity">
    <text evidence="1 7">Belongs to the Lgt family.</text>
</comment>
<dbReference type="SUPFAM" id="SSF56784">
    <property type="entry name" value="HAD-like"/>
    <property type="match status" value="1"/>
</dbReference>
<dbReference type="EC" id="2.5.1.145" evidence="7"/>
<feature type="transmembrane region" description="Helical" evidence="7">
    <location>
        <begin position="120"/>
        <end position="143"/>
    </location>
</feature>
<dbReference type="SFLD" id="SFLDS00003">
    <property type="entry name" value="Haloacid_Dehalogenase"/>
    <property type="match status" value="1"/>
</dbReference>
<accession>U4KJT6</accession>
<dbReference type="PANTHER" id="PTHR30589">
    <property type="entry name" value="PROLIPOPROTEIN DIACYLGLYCERYL TRANSFERASE"/>
    <property type="match status" value="1"/>
</dbReference>
<dbReference type="FunFam" id="3.40.50.1000:FF:000022">
    <property type="entry name" value="Phosphoglycolate phosphatase"/>
    <property type="match status" value="1"/>
</dbReference>
<comment type="pathway">
    <text evidence="7">Protein modification; lipoprotein biosynthesis (diacylglyceryl transfer).</text>
</comment>
<comment type="function">
    <text evidence="7">Catalyzes the transfer of the diacylglyceryl group from phosphatidylglycerol to the sulfhydryl group of the N-terminal cysteine of a prolipoprotein, the first step in the formation of mature lipoproteins.</text>
</comment>
<evidence type="ECO:0000313" key="9">
    <source>
        <dbReference type="Proteomes" id="UP000032740"/>
    </source>
</evidence>
<feature type="transmembrane region" description="Helical" evidence="7">
    <location>
        <begin position="209"/>
        <end position="227"/>
    </location>
</feature>
<proteinExistence type="inferred from homology"/>
<dbReference type="NCBIfam" id="TIGR00544">
    <property type="entry name" value="lgt"/>
    <property type="match status" value="1"/>
</dbReference>
<keyword evidence="6 7" id="KW-0472">Membrane</keyword>
<dbReference type="InterPro" id="IPR036412">
    <property type="entry name" value="HAD-like_sf"/>
</dbReference>
<reference evidence="8 9" key="1">
    <citation type="journal article" date="2013" name="J. Mol. Microbiol. Biotechnol.">
        <title>Analysis of the Complete Genomes of Acholeplasma brassicae , A. palmae and A. laidlawii and Their Comparison to the Obligate Parasites from ' Candidatus Phytoplasma'.</title>
        <authorList>
            <person name="Kube M."/>
            <person name="Siewert C."/>
            <person name="Migdoll A.M."/>
            <person name="Duduk B."/>
            <person name="Holz S."/>
            <person name="Rabus R."/>
            <person name="Seemuller E."/>
            <person name="Mitrovic J."/>
            <person name="Muller I."/>
            <person name="Buttner C."/>
            <person name="Reinhardt R."/>
        </authorList>
    </citation>
    <scope>NUCLEOTIDE SEQUENCE [LARGE SCALE GENOMIC DNA]</scope>
    <source>
        <strain evidence="8 9">J233</strain>
    </source>
</reference>
<keyword evidence="4 7" id="KW-0812">Transmembrane</keyword>
<dbReference type="UniPathway" id="UPA00664"/>
<dbReference type="InterPro" id="IPR023198">
    <property type="entry name" value="PGP-like_dom2"/>
</dbReference>
<dbReference type="InterPro" id="IPR006439">
    <property type="entry name" value="HAD-SF_hydro_IA"/>
</dbReference>
<dbReference type="HAMAP" id="MF_01147">
    <property type="entry name" value="Lgt"/>
    <property type="match status" value="1"/>
</dbReference>
<evidence type="ECO:0000256" key="1">
    <source>
        <dbReference type="ARBA" id="ARBA00007150"/>
    </source>
</evidence>
<dbReference type="STRING" id="1318466.BN85401350"/>
<evidence type="ECO:0000256" key="6">
    <source>
        <dbReference type="ARBA" id="ARBA00023136"/>
    </source>
</evidence>
<comment type="subcellular location">
    <subcellularLocation>
        <location evidence="7">Cell membrane</location>
        <topology evidence="7">Multi-pass membrane protein</topology>
    </subcellularLocation>
</comment>
<evidence type="ECO:0000256" key="2">
    <source>
        <dbReference type="ARBA" id="ARBA00022475"/>
    </source>
</evidence>
<dbReference type="AlphaFoldDB" id="U4KJT6"/>
<protein>
    <recommendedName>
        <fullName evidence="7">Phosphatidylglycerol--prolipoprotein diacylglyceryl transferase</fullName>
        <ecNumber evidence="7">2.5.1.145</ecNumber>
    </recommendedName>
</protein>
<dbReference type="KEGG" id="apal:BN85401350"/>
<dbReference type="InterPro" id="IPR001640">
    <property type="entry name" value="Lgt"/>
</dbReference>